<reference evidence="2 3" key="1">
    <citation type="journal article" date="2012" name="J. Bacteriol.">
        <title>Draft Genome Sequence of an Ammonia-Oxidizing Archaeon, "Candidatus Nitrosopumilus koreensis" AR1, from Marine Sediment.</title>
        <authorList>
            <person name="Park S.J."/>
            <person name="Kim J.G."/>
            <person name="Jung M.Y."/>
            <person name="Kim S.J."/>
            <person name="Cha I.T."/>
            <person name="Kwon K."/>
            <person name="Lee J.H."/>
            <person name="Rhee S.K."/>
        </authorList>
    </citation>
    <scope>NUCLEOTIDE SEQUENCE [LARGE SCALE GENOMIC DNA]</scope>
    <source>
        <strain evidence="2 3">AR1</strain>
    </source>
</reference>
<feature type="domain" description="NodB homology" evidence="1">
    <location>
        <begin position="300"/>
        <end position="424"/>
    </location>
</feature>
<accession>K0B6Q2</accession>
<keyword evidence="3" id="KW-1185">Reference proteome</keyword>
<dbReference type="GO" id="GO:0005975">
    <property type="term" value="P:carbohydrate metabolic process"/>
    <property type="evidence" value="ECO:0007669"/>
    <property type="project" value="InterPro"/>
</dbReference>
<dbReference type="HOGENOM" id="CLU_018760_0_0_2"/>
<dbReference type="KEGG" id="nkr:NKOR_04570"/>
<dbReference type="Gene3D" id="3.20.20.370">
    <property type="entry name" value="Glycoside hydrolase/deacetylase"/>
    <property type="match status" value="1"/>
</dbReference>
<organism evidence="2 3">
    <name type="scientific">Candidatus Nitrosopumilus koreensis AR1</name>
    <dbReference type="NCBI Taxonomy" id="1229908"/>
    <lineage>
        <taxon>Archaea</taxon>
        <taxon>Nitrososphaerota</taxon>
        <taxon>Nitrososphaeria</taxon>
        <taxon>Nitrosopumilales</taxon>
        <taxon>Nitrosopumilaceae</taxon>
        <taxon>Nitrosopumilus</taxon>
    </lineage>
</organism>
<protein>
    <recommendedName>
        <fullName evidence="1">NodB homology domain-containing protein</fullName>
    </recommendedName>
</protein>
<dbReference type="InterPro" id="IPR002509">
    <property type="entry name" value="NODB_dom"/>
</dbReference>
<dbReference type="STRING" id="1229908.NKOR_04570"/>
<dbReference type="SUPFAM" id="SSF88713">
    <property type="entry name" value="Glycoside hydrolase/deacetylase"/>
    <property type="match status" value="1"/>
</dbReference>
<gene>
    <name evidence="2" type="ORF">NKOR_04570</name>
</gene>
<dbReference type="PATRIC" id="fig|1229908.8.peg.993"/>
<dbReference type="Pfam" id="PF01522">
    <property type="entry name" value="Polysacc_deac_1"/>
    <property type="match status" value="1"/>
</dbReference>
<dbReference type="AlphaFoldDB" id="K0B6Q2"/>
<dbReference type="GO" id="GO:0016810">
    <property type="term" value="F:hydrolase activity, acting on carbon-nitrogen (but not peptide) bonds"/>
    <property type="evidence" value="ECO:0007669"/>
    <property type="project" value="InterPro"/>
</dbReference>
<evidence type="ECO:0000259" key="1">
    <source>
        <dbReference type="Pfam" id="PF01522"/>
    </source>
</evidence>
<dbReference type="EMBL" id="CP003842">
    <property type="protein sequence ID" value="AFS80802.1"/>
    <property type="molecule type" value="Genomic_DNA"/>
</dbReference>
<name>K0B6Q2_9ARCH</name>
<evidence type="ECO:0000313" key="3">
    <source>
        <dbReference type="Proteomes" id="UP000006101"/>
    </source>
</evidence>
<evidence type="ECO:0000313" key="2">
    <source>
        <dbReference type="EMBL" id="AFS80802.1"/>
    </source>
</evidence>
<proteinExistence type="predicted"/>
<sequence length="629" mass="70996">MVPLIVFAFDNVYAEESQTIQVEIKYTNGDRADFHGMKLLVYQDLNKEVFLEKQLENNPDIILVPKNHKYKIEIYANGMYAGVGYVQLDYNSKEITINIPLSGGLKIDVYYEGGEIPIEGARVIIKSKDNTEWRQGITNSQGETLRFWIQSTISPEDYYIADIYLGELFLKSQKPIKLQPGLTRDEKIVTSIPEVVEDLITITVYKDATTKISSSDSTHTITITNQFTGESFSSKVNSRGEAYFSNLKSSTYLVEITPNDDGNWPKTSVQIVGSINHFNIFKVQPISEINDVEVQELESCNCIAFRFDDVQDYWLNDVQIEVMKTFVGTDTPLTIGIIGDSFGEDVKMSSFVKEHKNKKGFEIANHGIGNVPFTEFSLEEQDEKLKQSVQKIQQSVGVEPKVFIPPQNRFNEDTKQVLIENGFTHISSSLLHGDPPPFPLKGELLYRFPEISTTGEYDPEQNVFVGISHETTLSKAIDGLNTYGFAVITSHPQEFAKVIDGTYANEVNTEQIAELKTLVEEIQKRDIKIVPVGMINLDSKQEIVPTWIKNNAGWWADGSIDDETFVQGIEYLVQEKIITVSEKPQTGSNEQTIPTWIKNNAGWWADGSIDDETFVQGIEFLIKNGIITY</sequence>
<dbReference type="Proteomes" id="UP000006101">
    <property type="component" value="Chromosome"/>
</dbReference>
<dbReference type="InterPro" id="IPR011330">
    <property type="entry name" value="Glyco_hydro/deAcase_b/a-brl"/>
</dbReference>